<dbReference type="PANTHER" id="PTHR11049">
    <property type="entry name" value="ACYL COENZYME A THIOESTER HYDROLASE"/>
    <property type="match status" value="1"/>
</dbReference>
<dbReference type="InParanoid" id="A0A1B1YXU3"/>
<dbReference type="KEGG" id="gbi:PG2T_09525"/>
<keyword evidence="7" id="KW-1185">Reference proteome</keyword>
<proteinExistence type="inferred from homology"/>
<evidence type="ECO:0000256" key="2">
    <source>
        <dbReference type="ARBA" id="ARBA00022801"/>
    </source>
</evidence>
<protein>
    <submittedName>
        <fullName evidence="6">Acyl-CoA thioesterase</fullName>
    </submittedName>
</protein>
<feature type="domain" description="HotDog ACOT-type" evidence="5">
    <location>
        <begin position="1"/>
        <end position="103"/>
    </location>
</feature>
<sequence length="123" mass="12977">MPADTNPTGDIFGGWIMAQMDLAGGVLASRRAGGRVVTVAMNAFEFLQPVFVGDLVSCYGHVVRVGRTSLTLQLVAYAQRAGDPGQVVKVTEATVTFVAVDEQRRPRPVPPLDAPTDEPAPAA</sequence>
<organism evidence="6 7">
    <name type="scientific">Immundisolibacter cernigliae</name>
    <dbReference type="NCBI Taxonomy" id="1810504"/>
    <lineage>
        <taxon>Bacteria</taxon>
        <taxon>Pseudomonadati</taxon>
        <taxon>Pseudomonadota</taxon>
        <taxon>Gammaproteobacteria</taxon>
        <taxon>Immundisolibacterales</taxon>
        <taxon>Immundisolibacteraceae</taxon>
        <taxon>Immundisolibacter</taxon>
    </lineage>
</organism>
<dbReference type="InterPro" id="IPR040170">
    <property type="entry name" value="Cytosol_ACT"/>
</dbReference>
<dbReference type="InterPro" id="IPR033120">
    <property type="entry name" value="HOTDOG_ACOT"/>
</dbReference>
<gene>
    <name evidence="6" type="ORF">PG2T_09525</name>
</gene>
<evidence type="ECO:0000313" key="6">
    <source>
        <dbReference type="EMBL" id="ANX05578.1"/>
    </source>
</evidence>
<dbReference type="STRING" id="1810504.PG2T_09525"/>
<evidence type="ECO:0000259" key="5">
    <source>
        <dbReference type="PROSITE" id="PS51770"/>
    </source>
</evidence>
<dbReference type="FunCoup" id="A0A1B1YXU3">
    <property type="interactions" value="200"/>
</dbReference>
<evidence type="ECO:0000256" key="1">
    <source>
        <dbReference type="ARBA" id="ARBA00010458"/>
    </source>
</evidence>
<evidence type="ECO:0000256" key="3">
    <source>
        <dbReference type="PROSITE-ProRule" id="PRU01106"/>
    </source>
</evidence>
<dbReference type="GO" id="GO:0009062">
    <property type="term" value="P:fatty acid catabolic process"/>
    <property type="evidence" value="ECO:0007669"/>
    <property type="project" value="TreeGrafter"/>
</dbReference>
<dbReference type="GO" id="GO:0006637">
    <property type="term" value="P:acyl-CoA metabolic process"/>
    <property type="evidence" value="ECO:0007669"/>
    <property type="project" value="TreeGrafter"/>
</dbReference>
<dbReference type="Proteomes" id="UP000092952">
    <property type="component" value="Chromosome"/>
</dbReference>
<evidence type="ECO:0000256" key="4">
    <source>
        <dbReference type="SAM" id="MobiDB-lite"/>
    </source>
</evidence>
<reference evidence="7" key="1">
    <citation type="submission" date="2016-03" db="EMBL/GenBank/DDBJ databases">
        <title>Complete genome sequence of Solimmundus cernigliae, representing a novel lineage of polycyclic aromatic hydrocarbon degraders within the Gammaproteobacteria.</title>
        <authorList>
            <person name="Singleton D.R."/>
            <person name="Dickey A.N."/>
            <person name="Scholl E.H."/>
            <person name="Wright F.A."/>
            <person name="Aitken M.D."/>
        </authorList>
    </citation>
    <scope>NUCLEOTIDE SEQUENCE [LARGE SCALE GENOMIC DNA]</scope>
    <source>
        <strain evidence="7">TR3.2</strain>
    </source>
</reference>
<comment type="similarity">
    <text evidence="1">Belongs to the acyl coenzyme A hydrolase family.</text>
</comment>
<dbReference type="GO" id="GO:0005829">
    <property type="term" value="C:cytosol"/>
    <property type="evidence" value="ECO:0007669"/>
    <property type="project" value="TreeGrafter"/>
</dbReference>
<dbReference type="CDD" id="cd03442">
    <property type="entry name" value="BFIT_BACH"/>
    <property type="match status" value="1"/>
</dbReference>
<dbReference type="Gene3D" id="3.10.129.10">
    <property type="entry name" value="Hotdog Thioesterase"/>
    <property type="match status" value="1"/>
</dbReference>
<name>A0A1B1YXU3_9GAMM</name>
<dbReference type="EMBL" id="CP014671">
    <property type="protein sequence ID" value="ANX05578.1"/>
    <property type="molecule type" value="Genomic_DNA"/>
</dbReference>
<dbReference type="Pfam" id="PF03061">
    <property type="entry name" value="4HBT"/>
    <property type="match status" value="1"/>
</dbReference>
<dbReference type="AlphaFoldDB" id="A0A1B1YXU3"/>
<dbReference type="InterPro" id="IPR029069">
    <property type="entry name" value="HotDog_dom_sf"/>
</dbReference>
<keyword evidence="2 3" id="KW-0378">Hydrolase</keyword>
<feature type="region of interest" description="Disordered" evidence="4">
    <location>
        <begin position="101"/>
        <end position="123"/>
    </location>
</feature>
<dbReference type="PANTHER" id="PTHR11049:SF5">
    <property type="entry name" value="ACYL-COA THIOESTER HYDROLASE YCIA"/>
    <property type="match status" value="1"/>
</dbReference>
<dbReference type="SUPFAM" id="SSF54637">
    <property type="entry name" value="Thioesterase/thiol ester dehydrase-isomerase"/>
    <property type="match status" value="1"/>
</dbReference>
<dbReference type="InterPro" id="IPR006683">
    <property type="entry name" value="Thioestr_dom"/>
</dbReference>
<accession>A0A1B1YXU3</accession>
<evidence type="ECO:0000313" key="7">
    <source>
        <dbReference type="Proteomes" id="UP000092952"/>
    </source>
</evidence>
<dbReference type="PROSITE" id="PS51770">
    <property type="entry name" value="HOTDOG_ACOT"/>
    <property type="match status" value="1"/>
</dbReference>
<dbReference type="GO" id="GO:0052816">
    <property type="term" value="F:long-chain fatty acyl-CoA hydrolase activity"/>
    <property type="evidence" value="ECO:0007669"/>
    <property type="project" value="TreeGrafter"/>
</dbReference>